<accession>A0AA87YQA8</accession>
<proteinExistence type="predicted"/>
<name>A0AA87YQA8_FICCA</name>
<keyword evidence="3" id="KW-1185">Reference proteome</keyword>
<organism evidence="2 3">
    <name type="scientific">Ficus carica</name>
    <name type="common">Common fig</name>
    <dbReference type="NCBI Taxonomy" id="3494"/>
    <lineage>
        <taxon>Eukaryota</taxon>
        <taxon>Viridiplantae</taxon>
        <taxon>Streptophyta</taxon>
        <taxon>Embryophyta</taxon>
        <taxon>Tracheophyta</taxon>
        <taxon>Spermatophyta</taxon>
        <taxon>Magnoliopsida</taxon>
        <taxon>eudicotyledons</taxon>
        <taxon>Gunneridae</taxon>
        <taxon>Pentapetalae</taxon>
        <taxon>rosids</taxon>
        <taxon>fabids</taxon>
        <taxon>Rosales</taxon>
        <taxon>Moraceae</taxon>
        <taxon>Ficeae</taxon>
        <taxon>Ficus</taxon>
    </lineage>
</organism>
<gene>
    <name evidence="2" type="ORF">TIFTF001_047034</name>
</gene>
<comment type="caution">
    <text evidence="2">The sequence shown here is derived from an EMBL/GenBank/DDBJ whole genome shotgun (WGS) entry which is preliminary data.</text>
</comment>
<protein>
    <submittedName>
        <fullName evidence="2">Uncharacterized protein</fullName>
    </submittedName>
</protein>
<feature type="compositionally biased region" description="Pro residues" evidence="1">
    <location>
        <begin position="134"/>
        <end position="150"/>
    </location>
</feature>
<evidence type="ECO:0000313" key="3">
    <source>
        <dbReference type="Proteomes" id="UP001187192"/>
    </source>
</evidence>
<dbReference type="Proteomes" id="UP001187192">
    <property type="component" value="Unassembled WGS sequence"/>
</dbReference>
<dbReference type="AlphaFoldDB" id="A0AA87YQA8"/>
<sequence>MRGDEDPSLQCCVCRRAHDPRSPNVDEAAMEDFGVPETVASLERVKFDSVSSQKGPLWFDRLEEPPETAAISIPSKIFRSVLGLRRRDGKSSNPIPLSRIVDSIAQERVPCQIQCIASHRAFVHLQALANASPPRVPLFPPASRPSPPVSMGPAAAAHQRQQQKKRK</sequence>
<evidence type="ECO:0000313" key="2">
    <source>
        <dbReference type="EMBL" id="GMN20047.1"/>
    </source>
</evidence>
<dbReference type="EMBL" id="BTGU01005114">
    <property type="protein sequence ID" value="GMN20047.1"/>
    <property type="molecule type" value="Genomic_DNA"/>
</dbReference>
<evidence type="ECO:0000256" key="1">
    <source>
        <dbReference type="SAM" id="MobiDB-lite"/>
    </source>
</evidence>
<reference evidence="2" key="1">
    <citation type="submission" date="2023-07" db="EMBL/GenBank/DDBJ databases">
        <title>draft genome sequence of fig (Ficus carica).</title>
        <authorList>
            <person name="Takahashi T."/>
            <person name="Nishimura K."/>
        </authorList>
    </citation>
    <scope>NUCLEOTIDE SEQUENCE</scope>
</reference>
<feature type="region of interest" description="Disordered" evidence="1">
    <location>
        <begin position="134"/>
        <end position="167"/>
    </location>
</feature>